<organism evidence="1">
    <name type="scientific">uncultured organism</name>
    <dbReference type="NCBI Taxonomy" id="155900"/>
    <lineage>
        <taxon>unclassified sequences</taxon>
        <taxon>environmental samples</taxon>
    </lineage>
</organism>
<accession>A0A5B8RDB7</accession>
<dbReference type="AlphaFoldDB" id="A0A5B8RDB7"/>
<gene>
    <name evidence="1" type="ORF">KBTEX_03181</name>
</gene>
<protein>
    <submittedName>
        <fullName evidence="1">Uncharacterized protein</fullName>
    </submittedName>
</protein>
<name>A0A5B8RDB7_9ZZZZ</name>
<evidence type="ECO:0000313" key="1">
    <source>
        <dbReference type="EMBL" id="QEA06840.1"/>
    </source>
</evidence>
<proteinExistence type="predicted"/>
<sequence>MASGSRHPRLAWSQVTLDSALARLAGVETACMLPIWSDRADEGVPGEPVEHDTTDLLRGLSLAFGEGPEESGRDWAAVHSSLLVALAEVRRFDNVDALLRSVALDFRRDGYRREAVAAVRTALRIRPDSQPARCQLIIGLWFLICDQLEPEPDVRLSEIRSLFEGFGEASGETARVRELVAFAYLVSVFFEEMRIDEEVTFVRRAREWLADSPLAGRLADMQAAGYVDLGRLCAVE</sequence>
<dbReference type="EMBL" id="MN079176">
    <property type="protein sequence ID" value="QEA06840.1"/>
    <property type="molecule type" value="Genomic_DNA"/>
</dbReference>
<reference evidence="1" key="1">
    <citation type="submission" date="2019-06" db="EMBL/GenBank/DDBJ databases">
        <authorList>
            <person name="Murdoch R.W."/>
            <person name="Fathepure B."/>
        </authorList>
    </citation>
    <scope>NUCLEOTIDE SEQUENCE</scope>
</reference>